<evidence type="ECO:0000256" key="1">
    <source>
        <dbReference type="SAM" id="SignalP"/>
    </source>
</evidence>
<evidence type="ECO:0000313" key="2">
    <source>
        <dbReference type="EMBL" id="MBB4286238.1"/>
    </source>
</evidence>
<feature type="chain" id="PRO_5031166852" evidence="1">
    <location>
        <begin position="22"/>
        <end position="155"/>
    </location>
</feature>
<dbReference type="EMBL" id="JACIGI010000014">
    <property type="protein sequence ID" value="MBB4286238.1"/>
    <property type="molecule type" value="Genomic_DNA"/>
</dbReference>
<keyword evidence="3" id="KW-1185">Reference proteome</keyword>
<dbReference type="RefSeq" id="WP_184434830.1">
    <property type="nucleotide sequence ID" value="NZ_JACIGI010000014.1"/>
</dbReference>
<dbReference type="InterPro" id="IPR010292">
    <property type="entry name" value="Uncharacterised_CreA"/>
</dbReference>
<organism evidence="2 3">
    <name type="scientific">Roseospira goensis</name>
    <dbReference type="NCBI Taxonomy" id="391922"/>
    <lineage>
        <taxon>Bacteria</taxon>
        <taxon>Pseudomonadati</taxon>
        <taxon>Pseudomonadota</taxon>
        <taxon>Alphaproteobacteria</taxon>
        <taxon>Rhodospirillales</taxon>
        <taxon>Rhodospirillaceae</taxon>
        <taxon>Roseospira</taxon>
    </lineage>
</organism>
<proteinExistence type="predicted"/>
<dbReference type="Proteomes" id="UP000555728">
    <property type="component" value="Unassembled WGS sequence"/>
</dbReference>
<accession>A0A7W6RZR9</accession>
<comment type="caution">
    <text evidence="2">The sequence shown here is derived from an EMBL/GenBank/DDBJ whole genome shotgun (WGS) entry which is preliminary data.</text>
</comment>
<name>A0A7W6RZR9_9PROT</name>
<keyword evidence="1" id="KW-0732">Signal</keyword>
<feature type="signal peptide" evidence="1">
    <location>
        <begin position="1"/>
        <end position="21"/>
    </location>
</feature>
<dbReference type="GO" id="GO:0005829">
    <property type="term" value="C:cytosol"/>
    <property type="evidence" value="ECO:0007669"/>
    <property type="project" value="TreeGrafter"/>
</dbReference>
<dbReference type="PIRSF" id="PIRSF003174">
    <property type="entry name" value="CreA"/>
    <property type="match status" value="1"/>
</dbReference>
<dbReference type="Pfam" id="PF05981">
    <property type="entry name" value="CreA"/>
    <property type="match status" value="1"/>
</dbReference>
<dbReference type="PANTHER" id="PTHR37952:SF2">
    <property type="entry name" value="PROTEIN CREA"/>
    <property type="match status" value="1"/>
</dbReference>
<dbReference type="AlphaFoldDB" id="A0A7W6RZR9"/>
<gene>
    <name evidence="2" type="ORF">GGD88_001965</name>
</gene>
<protein>
    <submittedName>
        <fullName evidence="2">CreA protein</fullName>
    </submittedName>
</protein>
<sequence length="155" mass="16393">MIRAATAVLATALALAAPAGAEEIGCVDTVFKLVGPNHKICVDALADPKVDGVVCHLSRPVTGGLTGAVGLAEAPSNSAIACRQVGPITIKEGLEDGEVVFAERRSVLFKRLRVRRFHDTENNVLIYLVVSDKLIEGSPKHSLSTVPIMPWRSDG</sequence>
<dbReference type="PANTHER" id="PTHR37952">
    <property type="match status" value="1"/>
</dbReference>
<evidence type="ECO:0000313" key="3">
    <source>
        <dbReference type="Proteomes" id="UP000555728"/>
    </source>
</evidence>
<reference evidence="2 3" key="1">
    <citation type="submission" date="2020-08" db="EMBL/GenBank/DDBJ databases">
        <title>Genome sequencing of Purple Non-Sulfur Bacteria from various extreme environments.</title>
        <authorList>
            <person name="Mayer M."/>
        </authorList>
    </citation>
    <scope>NUCLEOTIDE SEQUENCE [LARGE SCALE GENOMIC DNA]</scope>
    <source>
        <strain evidence="2 3">JA135</strain>
    </source>
</reference>